<dbReference type="Proteomes" id="UP000183208">
    <property type="component" value="Unassembled WGS sequence"/>
</dbReference>
<gene>
    <name evidence="3" type="ORF">SAMN05444171_1709</name>
</gene>
<protein>
    <submittedName>
        <fullName evidence="3">Uncharacterized protein</fullName>
    </submittedName>
</protein>
<sequence>MGLQSQIVGLSVAYVVLAALLLVIVLRVRAPWPLKVAAVVVTSIFYGVAFFRVEGLPGWSAAAPLPPQFQLLWARVVDPNPLDRDPGAVHVWVEELDAANIPSGQPRAYRLPYSPALAAKVEAARDEILKGHPQGGRAADYGTGTGQAAPEGPSDVTKLRPAAAPGGDPTGGGLLDLSFLTGESGNIEFSALPPPVLPPKDAPP</sequence>
<organism evidence="3 4">
    <name type="scientific">Bradyrhizobium lablabi</name>
    <dbReference type="NCBI Taxonomy" id="722472"/>
    <lineage>
        <taxon>Bacteria</taxon>
        <taxon>Pseudomonadati</taxon>
        <taxon>Pseudomonadota</taxon>
        <taxon>Alphaproteobacteria</taxon>
        <taxon>Hyphomicrobiales</taxon>
        <taxon>Nitrobacteraceae</taxon>
        <taxon>Bradyrhizobium</taxon>
    </lineage>
</organism>
<dbReference type="OrthoDB" id="7853265at2"/>
<dbReference type="AlphaFoldDB" id="A0A1M6UXA8"/>
<dbReference type="EMBL" id="FNTI01000001">
    <property type="protein sequence ID" value="SEC55762.1"/>
    <property type="molecule type" value="Genomic_DNA"/>
</dbReference>
<keyword evidence="2" id="KW-0472">Membrane</keyword>
<keyword evidence="2" id="KW-0812">Transmembrane</keyword>
<evidence type="ECO:0000256" key="2">
    <source>
        <dbReference type="SAM" id="Phobius"/>
    </source>
</evidence>
<reference evidence="3 4" key="1">
    <citation type="submission" date="2016-10" db="EMBL/GenBank/DDBJ databases">
        <authorList>
            <person name="de Groot N.N."/>
        </authorList>
    </citation>
    <scope>NUCLEOTIDE SEQUENCE [LARGE SCALE GENOMIC DNA]</scope>
    <source>
        <strain evidence="3 4">GAS522</strain>
    </source>
</reference>
<dbReference type="RefSeq" id="WP_083387580.1">
    <property type="nucleotide sequence ID" value="NZ_FNTI01000001.1"/>
</dbReference>
<keyword evidence="2" id="KW-1133">Transmembrane helix</keyword>
<feature type="region of interest" description="Disordered" evidence="1">
    <location>
        <begin position="132"/>
        <end position="179"/>
    </location>
</feature>
<feature type="transmembrane region" description="Helical" evidence="2">
    <location>
        <begin position="7"/>
        <end position="26"/>
    </location>
</feature>
<evidence type="ECO:0000256" key="1">
    <source>
        <dbReference type="SAM" id="MobiDB-lite"/>
    </source>
</evidence>
<evidence type="ECO:0000313" key="3">
    <source>
        <dbReference type="EMBL" id="SEC55762.1"/>
    </source>
</evidence>
<evidence type="ECO:0000313" key="4">
    <source>
        <dbReference type="Proteomes" id="UP000183208"/>
    </source>
</evidence>
<accession>A0A1M6UXA8</accession>
<name>A0A1M6UXA8_9BRAD</name>
<proteinExistence type="predicted"/>
<feature type="transmembrane region" description="Helical" evidence="2">
    <location>
        <begin position="32"/>
        <end position="51"/>
    </location>
</feature>